<dbReference type="InterPro" id="IPR058163">
    <property type="entry name" value="LysR-type_TF_proteobact-type"/>
</dbReference>
<name>A0ABV7FGS5_9GAMM</name>
<dbReference type="PANTHER" id="PTHR30537:SF10">
    <property type="entry name" value="TRANSCRIPTIONAL REGULATOR-RELATED"/>
    <property type="match status" value="1"/>
</dbReference>
<evidence type="ECO:0000313" key="7">
    <source>
        <dbReference type="Proteomes" id="UP001595555"/>
    </source>
</evidence>
<dbReference type="InterPro" id="IPR000847">
    <property type="entry name" value="LysR_HTH_N"/>
</dbReference>
<dbReference type="RefSeq" id="WP_378118208.1">
    <property type="nucleotide sequence ID" value="NZ_JBHRTF010000004.1"/>
</dbReference>
<dbReference type="InterPro" id="IPR036388">
    <property type="entry name" value="WH-like_DNA-bd_sf"/>
</dbReference>
<dbReference type="EMBL" id="JBHRTF010000004">
    <property type="protein sequence ID" value="MFC3115667.1"/>
    <property type="molecule type" value="Genomic_DNA"/>
</dbReference>
<dbReference type="SUPFAM" id="SSF46785">
    <property type="entry name" value="Winged helix' DNA-binding domain"/>
    <property type="match status" value="1"/>
</dbReference>
<comment type="caution">
    <text evidence="6">The sequence shown here is derived from an EMBL/GenBank/DDBJ whole genome shotgun (WGS) entry which is preliminary data.</text>
</comment>
<sequence length="299" mass="33904">MQHWERVEAFIAVVRFGSFAAAARDLQVSNSHVSRLVSQLEQQLGTQLLYRTTRQIRLTDAGQLYYDSCRHLFDGLREAESLLQHHQGQPTGLLKITAATTFGDRYIAPLVNDFQLLYPQLKVQMYFSNRQVELIEEGFDLAIRMGVMRESTLIAKRLCDRREYIVGSPAYLARIAPPQTLTDLERHNCLVGTRGYWLLSDAGQRKDLQVRGNWQANSGPALLDAALKGLGLAQLPDYYVDTFLADGRLQSVLDDYRFTDAGVWVVYPQQRHLAPKVRLFIDFLAERFAGGVAPWGLEA</sequence>
<keyword evidence="7" id="KW-1185">Reference proteome</keyword>
<gene>
    <name evidence="6" type="ORF">ACFODX_08885</name>
</gene>
<dbReference type="Proteomes" id="UP001595555">
    <property type="component" value="Unassembled WGS sequence"/>
</dbReference>
<dbReference type="PANTHER" id="PTHR30537">
    <property type="entry name" value="HTH-TYPE TRANSCRIPTIONAL REGULATOR"/>
    <property type="match status" value="1"/>
</dbReference>
<evidence type="ECO:0000256" key="3">
    <source>
        <dbReference type="ARBA" id="ARBA00023125"/>
    </source>
</evidence>
<dbReference type="Pfam" id="PF03466">
    <property type="entry name" value="LysR_substrate"/>
    <property type="match status" value="1"/>
</dbReference>
<evidence type="ECO:0000313" key="6">
    <source>
        <dbReference type="EMBL" id="MFC3115667.1"/>
    </source>
</evidence>
<proteinExistence type="inferred from homology"/>
<dbReference type="PROSITE" id="PS50931">
    <property type="entry name" value="HTH_LYSR"/>
    <property type="match status" value="1"/>
</dbReference>
<dbReference type="InterPro" id="IPR036390">
    <property type="entry name" value="WH_DNA-bd_sf"/>
</dbReference>
<keyword evidence="4" id="KW-0804">Transcription</keyword>
<dbReference type="InterPro" id="IPR005119">
    <property type="entry name" value="LysR_subst-bd"/>
</dbReference>
<dbReference type="Gene3D" id="1.10.10.10">
    <property type="entry name" value="Winged helix-like DNA-binding domain superfamily/Winged helix DNA-binding domain"/>
    <property type="match status" value="1"/>
</dbReference>
<evidence type="ECO:0000256" key="4">
    <source>
        <dbReference type="ARBA" id="ARBA00023163"/>
    </source>
</evidence>
<accession>A0ABV7FGS5</accession>
<protein>
    <submittedName>
        <fullName evidence="6">LysR family transcriptional regulator</fullName>
    </submittedName>
</protein>
<keyword evidence="3" id="KW-0238">DNA-binding</keyword>
<reference evidence="7" key="1">
    <citation type="journal article" date="2019" name="Int. J. Syst. Evol. Microbiol.">
        <title>The Global Catalogue of Microorganisms (GCM) 10K type strain sequencing project: providing services to taxonomists for standard genome sequencing and annotation.</title>
        <authorList>
            <consortium name="The Broad Institute Genomics Platform"/>
            <consortium name="The Broad Institute Genome Sequencing Center for Infectious Disease"/>
            <person name="Wu L."/>
            <person name="Ma J."/>
        </authorList>
    </citation>
    <scope>NUCLEOTIDE SEQUENCE [LARGE SCALE GENOMIC DNA]</scope>
    <source>
        <strain evidence="7">KCTC 52237</strain>
    </source>
</reference>
<evidence type="ECO:0000256" key="2">
    <source>
        <dbReference type="ARBA" id="ARBA00023015"/>
    </source>
</evidence>
<organism evidence="6 7">
    <name type="scientific">Cellvibrio fontiphilus</name>
    <dbReference type="NCBI Taxonomy" id="1815559"/>
    <lineage>
        <taxon>Bacteria</taxon>
        <taxon>Pseudomonadati</taxon>
        <taxon>Pseudomonadota</taxon>
        <taxon>Gammaproteobacteria</taxon>
        <taxon>Cellvibrionales</taxon>
        <taxon>Cellvibrionaceae</taxon>
        <taxon>Cellvibrio</taxon>
    </lineage>
</organism>
<dbReference type="SUPFAM" id="SSF53850">
    <property type="entry name" value="Periplasmic binding protein-like II"/>
    <property type="match status" value="1"/>
</dbReference>
<evidence type="ECO:0000256" key="1">
    <source>
        <dbReference type="ARBA" id="ARBA00009437"/>
    </source>
</evidence>
<feature type="domain" description="HTH lysR-type" evidence="5">
    <location>
        <begin position="1"/>
        <end position="59"/>
    </location>
</feature>
<dbReference type="Pfam" id="PF00126">
    <property type="entry name" value="HTH_1"/>
    <property type="match status" value="1"/>
</dbReference>
<evidence type="ECO:0000259" key="5">
    <source>
        <dbReference type="PROSITE" id="PS50931"/>
    </source>
</evidence>
<dbReference type="Gene3D" id="3.40.190.290">
    <property type="match status" value="1"/>
</dbReference>
<comment type="similarity">
    <text evidence="1">Belongs to the LysR transcriptional regulatory family.</text>
</comment>
<keyword evidence="2" id="KW-0805">Transcription regulation</keyword>